<evidence type="ECO:0000313" key="4">
    <source>
        <dbReference type="EMBL" id="SMR94559.1"/>
    </source>
</evidence>
<feature type="domain" description="Big-1" evidence="3">
    <location>
        <begin position="275"/>
        <end position="347"/>
    </location>
</feature>
<dbReference type="Pfam" id="PF02369">
    <property type="entry name" value="Big_1"/>
    <property type="match status" value="1"/>
</dbReference>
<dbReference type="RefSeq" id="WP_015907480.1">
    <property type="nucleotide sequence ID" value="NZ_FUZJ01000001.1"/>
</dbReference>
<sequence>MNARNKKFLSMILAMFLVLQFLPFNTFAADGEVQMSGREAVDYALFSASRESALLLNGSRISIKGDVHTNADFVYQGSELVIDGACEASGKVSAKNAKALITKEIECAPIIEMSDYTTEIKTIASENAEIFEADQKYHGNSIVFEKSIIANGSIFVNGSKFTTNDYIIATKDISINVAKSEIGFKNGSVICSETGNITFNGSEVNIKGIIYAPKGTVTINSGIFTLKGRILANKIIFRGITLNVQSNKEDIDLIYRETDIIFDQIRNEYECNIEHKISFTIVDKFGKPVPNVICSISVTGNATAPSSVTTNSDGRATIVISDSMNESITLTITTKKGLSKSIVLNFVKNQAIINLYIVDNNNLPVSGAQITVLSLDSAADNASKVFYSNEQGIADFSLPEGNYTFKIGKDNYKQVIYEKISLTAGNVYSNTIILQELLNEIFVQYKTILTNQPVKNRISVKVLYEKNQLRSETQNSTPVELFMMNASGEWLSKGFLFDNGNLSINGDEIKADQVYTNIFDFNETQQGKLRLKIVVYRADGTQISKEFSIEVIEPLPDVAFQTLIDVNNYVREYIQSYFTSNVNTSVKELANLLKLELSGDDRIKEVNVVNDSLEITLTSGLKLYVLITENSSTETMVRGSGSFQQIDLKPESDCKIIDFNYDFTLSKDILLWAPFDTKWGEADETRYVEEIVNSSPYGYKLDIVRDTEANVESLRDVTKYGMIIFATHGHNGQWLVTGEKLGENIKYKIEQQKDEVGIFTIADIDNKNSETYYAVSNKWFENNLSDRFAKSIIVNNSCYSTATDLLWNAFAQRGACAYFGYSDKVTNECIVINSVHLLTEIILNGRCTVEAYVPTLDTYYNDNGMFQIKGQANLKMPYGLINGSFENDLIGWQTDGDGRATTGLGFVKPTDGSKMGIISTGLGYTLEHGELKQRIFIPEYANKLIFDWNVLSEEFLEWIGSRYDDPFVVTITLEGENGQEVKILDLDINKIASMFNATETNGGNLIKVSPEIVFDKGDVWMTDWQTTEFDVTPFRGQNAVLKFSVKDAVDTIYTTAVLIDNIRFDVNYGYSGRPVEVDPLMFSKDFSRGIFNNTKGISYIFYDPKNFKSQAEFARKWVRFKNGYKSIEQVKAIQVETEEVFVREWNNMRDEGIDNVILFFHGKYYAIMINNDRDVDRDNKTDKENLTVNPDGKTLHDDLATEIRKLKEKKIKELVLLSCNNGLLDAIDTKATISEKDKKLVTLGNVAQAFLETQNVEKVEGFDGSLSFFGGTCFPRIALDQSSFYEQLEQLENYKRHKNFPRPVGLSYNPFGIKVLPVGKVIYFKDRNGKTKCSYKCDKFLVEIEVIGNYDGKE</sequence>
<evidence type="ECO:0000256" key="2">
    <source>
        <dbReference type="SAM" id="SignalP"/>
    </source>
</evidence>
<dbReference type="InterPro" id="IPR008964">
    <property type="entry name" value="Invasin/intimin_cell_adhesion"/>
</dbReference>
<dbReference type="InterPro" id="IPR008969">
    <property type="entry name" value="CarboxyPept-like_regulatory"/>
</dbReference>
<comment type="caution">
    <text evidence="4">The sequence shown here is derived from an EMBL/GenBank/DDBJ whole genome shotgun (WGS) entry which is preliminary data.</text>
</comment>
<evidence type="ECO:0000313" key="5">
    <source>
        <dbReference type="Proteomes" id="UP000196803"/>
    </source>
</evidence>
<dbReference type="GeneID" id="31772306"/>
<dbReference type="InterPro" id="IPR003344">
    <property type="entry name" value="Big_1_dom"/>
</dbReference>
<dbReference type="SUPFAM" id="SSF49373">
    <property type="entry name" value="Invasin/intimin cell-adhesion fragments"/>
    <property type="match status" value="1"/>
</dbReference>
<evidence type="ECO:0000259" key="3">
    <source>
        <dbReference type="Pfam" id="PF02369"/>
    </source>
</evidence>
<dbReference type="Proteomes" id="UP000196803">
    <property type="component" value="Unassembled WGS sequence"/>
</dbReference>
<dbReference type="Gene3D" id="2.60.40.10">
    <property type="entry name" value="Immunoglobulins"/>
    <property type="match status" value="1"/>
</dbReference>
<accession>A0ABY1SAU8</accession>
<dbReference type="SUPFAM" id="SSF49464">
    <property type="entry name" value="Carboxypeptidase regulatory domain-like"/>
    <property type="match status" value="1"/>
</dbReference>
<dbReference type="InterPro" id="IPR013783">
    <property type="entry name" value="Ig-like_fold"/>
</dbReference>
<name>A0ABY1SAU8_CALBS</name>
<dbReference type="EMBL" id="FXXC01000001">
    <property type="protein sequence ID" value="SMR94559.1"/>
    <property type="molecule type" value="Genomic_DNA"/>
</dbReference>
<feature type="chain" id="PRO_5045935137" evidence="2">
    <location>
        <begin position="29"/>
        <end position="1354"/>
    </location>
</feature>
<feature type="signal peptide" evidence="2">
    <location>
        <begin position="1"/>
        <end position="28"/>
    </location>
</feature>
<proteinExistence type="inferred from homology"/>
<reference evidence="4 5" key="1">
    <citation type="submission" date="2017-05" db="EMBL/GenBank/DDBJ databases">
        <authorList>
            <person name="Varghese N."/>
            <person name="Submissions S."/>
        </authorList>
    </citation>
    <scope>NUCLEOTIDE SEQUENCE [LARGE SCALE GENOMIC DNA]</scope>
    <source>
        <strain evidence="4 5">MACB1020</strain>
    </source>
</reference>
<keyword evidence="2" id="KW-0732">Signal</keyword>
<evidence type="ECO:0000256" key="1">
    <source>
        <dbReference type="ARBA" id="ARBA00010116"/>
    </source>
</evidence>
<keyword evidence="5" id="KW-1185">Reference proteome</keyword>
<comment type="similarity">
    <text evidence="1">Belongs to the intimin/invasin family.</text>
</comment>
<gene>
    <name evidence="4" type="ORF">SAMN05216240_2143</name>
</gene>
<organism evidence="4 5">
    <name type="scientific">Caldicellulosiruptor bescii</name>
    <name type="common">Anaerocellum thermophilum</name>
    <dbReference type="NCBI Taxonomy" id="31899"/>
    <lineage>
        <taxon>Bacteria</taxon>
        <taxon>Bacillati</taxon>
        <taxon>Bacillota</taxon>
        <taxon>Bacillota incertae sedis</taxon>
        <taxon>Caldicellulosiruptorales</taxon>
        <taxon>Caldicellulosiruptoraceae</taxon>
        <taxon>Caldicellulosiruptor</taxon>
    </lineage>
</organism>
<dbReference type="Gene3D" id="2.60.40.1120">
    <property type="entry name" value="Carboxypeptidase-like, regulatory domain"/>
    <property type="match status" value="1"/>
</dbReference>
<protein>
    <submittedName>
        <fullName evidence="4">Carboxypeptidase regulatory-like domain-containing protein</fullName>
    </submittedName>
</protein>